<protein>
    <submittedName>
        <fullName evidence="2">Phosphoadenosine phosphosulfate reductase family protein</fullName>
    </submittedName>
</protein>
<dbReference type="PANTHER" id="PTHR43196">
    <property type="entry name" value="SULFATE ADENYLYLTRANSFERASE SUBUNIT 2"/>
    <property type="match status" value="1"/>
</dbReference>
<feature type="domain" description="Phosphoadenosine phosphosulphate reductase" evidence="1">
    <location>
        <begin position="39"/>
        <end position="218"/>
    </location>
</feature>
<dbReference type="SUPFAM" id="SSF52402">
    <property type="entry name" value="Adenine nucleotide alpha hydrolases-like"/>
    <property type="match status" value="1"/>
</dbReference>
<dbReference type="InterPro" id="IPR014729">
    <property type="entry name" value="Rossmann-like_a/b/a_fold"/>
</dbReference>
<dbReference type="AlphaFoldDB" id="A0A926XTM9"/>
<dbReference type="Proteomes" id="UP000598820">
    <property type="component" value="Unassembled WGS sequence"/>
</dbReference>
<evidence type="ECO:0000313" key="3">
    <source>
        <dbReference type="Proteomes" id="UP000598820"/>
    </source>
</evidence>
<dbReference type="InterPro" id="IPR002500">
    <property type="entry name" value="PAPS_reduct_dom"/>
</dbReference>
<name>A0A926XTM9_9BACT</name>
<evidence type="ECO:0000313" key="2">
    <source>
        <dbReference type="EMBL" id="MBD2700118.1"/>
    </source>
</evidence>
<organism evidence="2 3">
    <name type="scientific">Spirosoma profusum</name>
    <dbReference type="NCBI Taxonomy" id="2771354"/>
    <lineage>
        <taxon>Bacteria</taxon>
        <taxon>Pseudomonadati</taxon>
        <taxon>Bacteroidota</taxon>
        <taxon>Cytophagia</taxon>
        <taxon>Cytophagales</taxon>
        <taxon>Cytophagaceae</taxon>
        <taxon>Spirosoma</taxon>
    </lineage>
</organism>
<accession>A0A926XTM9</accession>
<proteinExistence type="predicted"/>
<comment type="caution">
    <text evidence="2">The sequence shown here is derived from an EMBL/GenBank/DDBJ whole genome shotgun (WGS) entry which is preliminary data.</text>
</comment>
<dbReference type="Pfam" id="PF01507">
    <property type="entry name" value="PAPS_reduct"/>
    <property type="match status" value="1"/>
</dbReference>
<keyword evidence="3" id="KW-1185">Reference proteome</keyword>
<dbReference type="InterPro" id="IPR050128">
    <property type="entry name" value="Sulfate_adenylyltrnsfr_sub2"/>
</dbReference>
<dbReference type="PANTHER" id="PTHR43196:SF2">
    <property type="entry name" value="PHOSPHOADENOSINE PHOSPHOSULFATE REDUCTASE"/>
    <property type="match status" value="1"/>
</dbReference>
<dbReference type="GO" id="GO:0003824">
    <property type="term" value="F:catalytic activity"/>
    <property type="evidence" value="ECO:0007669"/>
    <property type="project" value="InterPro"/>
</dbReference>
<reference evidence="2" key="1">
    <citation type="submission" date="2020-09" db="EMBL/GenBank/DDBJ databases">
        <authorList>
            <person name="Kim M.K."/>
        </authorList>
    </citation>
    <scope>NUCLEOTIDE SEQUENCE</scope>
    <source>
        <strain evidence="2">BT702</strain>
    </source>
</reference>
<evidence type="ECO:0000259" key="1">
    <source>
        <dbReference type="Pfam" id="PF01507"/>
    </source>
</evidence>
<sequence>MKKAEQAFLFGNGKMPITDAIGLTIASLNEYGGRHKHWAMAWSGGKDSTTVLTVVLQLLAAGLIAPPESLTVCYADTRMEIVPLWLSAQAIIKKLRSLGINVVVAVAPMDKRFLVYMLGRGVPPPSNTFRWCTGHIKVEPMEAALLSIFQKTGEKILTITGVRQGESAVRDGRISQSCSKDGAECGQGWYQTGLKNDITSTLAPIIHWRLCLVWDWLKVYAPSKRTDLFDEYPGLSGGGWDTSILADAYGGEDAEEINARTGCMGCPLASKDLALTAVCKMPKWSYLAPLLNLKPLYREMKMAKYRLRKPGGEKRKDGTLSKNQQRMGPLTIEARRHFFLQLTRIQSEVNTKADLAGMPRVDFLNDDECARILQLQKLNTWPDGWDGTEPIANVLHHRKYADGSVMENLFAEY</sequence>
<dbReference type="EMBL" id="JACWZY010000003">
    <property type="protein sequence ID" value="MBD2700118.1"/>
    <property type="molecule type" value="Genomic_DNA"/>
</dbReference>
<gene>
    <name evidence="2" type="ORF">IC229_05695</name>
</gene>
<dbReference type="Gene3D" id="3.40.50.620">
    <property type="entry name" value="HUPs"/>
    <property type="match status" value="1"/>
</dbReference>
<dbReference type="RefSeq" id="WP_190885970.1">
    <property type="nucleotide sequence ID" value="NZ_JACWZY010000003.1"/>
</dbReference>